<dbReference type="EC" id="2.7.13.3" evidence="2"/>
<accession>A0ABV5F8P6</accession>
<dbReference type="PANTHER" id="PTHR43304">
    <property type="entry name" value="PHYTOCHROME-LIKE PROTEIN CPH1"/>
    <property type="match status" value="1"/>
</dbReference>
<feature type="domain" description="Histidine kinase" evidence="7">
    <location>
        <begin position="640"/>
        <end position="865"/>
    </location>
</feature>
<dbReference type="InterPro" id="IPR052162">
    <property type="entry name" value="Sensor_kinase/Photoreceptor"/>
</dbReference>
<dbReference type="Gene3D" id="3.30.450.20">
    <property type="entry name" value="PAS domain"/>
    <property type="match status" value="2"/>
</dbReference>
<dbReference type="SMART" id="SM00387">
    <property type="entry name" value="HATPase_c"/>
    <property type="match status" value="1"/>
</dbReference>
<dbReference type="PRINTS" id="PR00344">
    <property type="entry name" value="BCTRLSENSOR"/>
</dbReference>
<gene>
    <name evidence="8" type="ORF">ACFFU9_03620</name>
</gene>
<proteinExistence type="predicted"/>
<dbReference type="Pfam" id="PF08447">
    <property type="entry name" value="PAS_3"/>
    <property type="match status" value="1"/>
</dbReference>
<dbReference type="InterPro" id="IPR003594">
    <property type="entry name" value="HATPase_dom"/>
</dbReference>
<dbReference type="InterPro" id="IPR003661">
    <property type="entry name" value="HisK_dim/P_dom"/>
</dbReference>
<evidence type="ECO:0000256" key="6">
    <source>
        <dbReference type="SAM" id="Phobius"/>
    </source>
</evidence>
<evidence type="ECO:0000256" key="2">
    <source>
        <dbReference type="ARBA" id="ARBA00012438"/>
    </source>
</evidence>
<keyword evidence="3" id="KW-0597">Phosphoprotein</keyword>
<dbReference type="SUPFAM" id="SSF55785">
    <property type="entry name" value="PYP-like sensor domain (PAS domain)"/>
    <property type="match status" value="2"/>
</dbReference>
<evidence type="ECO:0000256" key="1">
    <source>
        <dbReference type="ARBA" id="ARBA00000085"/>
    </source>
</evidence>
<dbReference type="GO" id="GO:0005524">
    <property type="term" value="F:ATP binding"/>
    <property type="evidence" value="ECO:0007669"/>
    <property type="project" value="UniProtKB-KW"/>
</dbReference>
<dbReference type="CDD" id="cd00130">
    <property type="entry name" value="PAS"/>
    <property type="match status" value="1"/>
</dbReference>
<dbReference type="InterPro" id="IPR036890">
    <property type="entry name" value="HATPase_C_sf"/>
</dbReference>
<dbReference type="Proteomes" id="UP001589585">
    <property type="component" value="Unassembled WGS sequence"/>
</dbReference>
<comment type="catalytic activity">
    <reaction evidence="1">
        <text>ATP + protein L-histidine = ADP + protein N-phospho-L-histidine.</text>
        <dbReference type="EC" id="2.7.13.3"/>
    </reaction>
</comment>
<comment type="caution">
    <text evidence="8">The sequence shown here is derived from an EMBL/GenBank/DDBJ whole genome shotgun (WGS) entry which is preliminary data.</text>
</comment>
<dbReference type="Pfam" id="PF13426">
    <property type="entry name" value="PAS_9"/>
    <property type="match status" value="2"/>
</dbReference>
<dbReference type="InterPro" id="IPR000014">
    <property type="entry name" value="PAS"/>
</dbReference>
<dbReference type="SMART" id="SM00388">
    <property type="entry name" value="HisKA"/>
    <property type="match status" value="1"/>
</dbReference>
<dbReference type="EMBL" id="JBHMFC010000010">
    <property type="protein sequence ID" value="MFB9055822.1"/>
    <property type="molecule type" value="Genomic_DNA"/>
</dbReference>
<evidence type="ECO:0000256" key="4">
    <source>
        <dbReference type="ARBA" id="ARBA00022679"/>
    </source>
</evidence>
<dbReference type="CDD" id="cd00082">
    <property type="entry name" value="HisKA"/>
    <property type="match status" value="1"/>
</dbReference>
<dbReference type="SUPFAM" id="SSF55874">
    <property type="entry name" value="ATPase domain of HSP90 chaperone/DNA topoisomerase II/histidine kinase"/>
    <property type="match status" value="1"/>
</dbReference>
<dbReference type="InterPro" id="IPR005467">
    <property type="entry name" value="His_kinase_dom"/>
</dbReference>
<dbReference type="SUPFAM" id="SSF47384">
    <property type="entry name" value="Homodimeric domain of signal transducing histidine kinase"/>
    <property type="match status" value="1"/>
</dbReference>
<keyword evidence="6" id="KW-0812">Transmembrane</keyword>
<evidence type="ECO:0000256" key="3">
    <source>
        <dbReference type="ARBA" id="ARBA00022553"/>
    </source>
</evidence>
<reference evidence="8 9" key="1">
    <citation type="submission" date="2024-09" db="EMBL/GenBank/DDBJ databases">
        <authorList>
            <person name="Sun Q."/>
            <person name="Mori K."/>
        </authorList>
    </citation>
    <scope>NUCLEOTIDE SEQUENCE [LARGE SCALE GENOMIC DNA]</scope>
    <source>
        <strain evidence="8 9">CECT 8622</strain>
    </source>
</reference>
<organism evidence="8 9">
    <name type="scientific">Mariniflexile ostreae</name>
    <dbReference type="NCBI Taxonomy" id="1520892"/>
    <lineage>
        <taxon>Bacteria</taxon>
        <taxon>Pseudomonadati</taxon>
        <taxon>Bacteroidota</taxon>
        <taxon>Flavobacteriia</taxon>
        <taxon>Flavobacteriales</taxon>
        <taxon>Flavobacteriaceae</taxon>
        <taxon>Mariniflexile</taxon>
    </lineage>
</organism>
<dbReference type="Pfam" id="PF02518">
    <property type="entry name" value="HATPase_c"/>
    <property type="match status" value="1"/>
</dbReference>
<evidence type="ECO:0000259" key="7">
    <source>
        <dbReference type="PROSITE" id="PS50109"/>
    </source>
</evidence>
<evidence type="ECO:0000313" key="8">
    <source>
        <dbReference type="EMBL" id="MFB9055822.1"/>
    </source>
</evidence>
<dbReference type="InterPro" id="IPR004358">
    <property type="entry name" value="Sig_transdc_His_kin-like_C"/>
</dbReference>
<feature type="transmembrane region" description="Helical" evidence="6">
    <location>
        <begin position="12"/>
        <end position="32"/>
    </location>
</feature>
<keyword evidence="8" id="KW-0067">ATP-binding</keyword>
<dbReference type="PANTHER" id="PTHR43304:SF1">
    <property type="entry name" value="PAC DOMAIN-CONTAINING PROTEIN"/>
    <property type="match status" value="1"/>
</dbReference>
<dbReference type="Gene3D" id="1.10.287.130">
    <property type="match status" value="1"/>
</dbReference>
<dbReference type="InterPro" id="IPR013655">
    <property type="entry name" value="PAS_fold_3"/>
</dbReference>
<dbReference type="Gene3D" id="3.30.565.10">
    <property type="entry name" value="Histidine kinase-like ATPase, C-terminal domain"/>
    <property type="match status" value="1"/>
</dbReference>
<name>A0ABV5F8P6_9FLAO</name>
<evidence type="ECO:0000313" key="9">
    <source>
        <dbReference type="Proteomes" id="UP001589585"/>
    </source>
</evidence>
<protein>
    <recommendedName>
        <fullName evidence="2">histidine kinase</fullName>
        <ecNumber evidence="2">2.7.13.3</ecNumber>
    </recommendedName>
</protein>
<evidence type="ECO:0000256" key="5">
    <source>
        <dbReference type="ARBA" id="ARBA00022777"/>
    </source>
</evidence>
<keyword evidence="4" id="KW-0808">Transferase</keyword>
<dbReference type="PROSITE" id="PS50109">
    <property type="entry name" value="HIS_KIN"/>
    <property type="match status" value="1"/>
</dbReference>
<keyword evidence="6" id="KW-0472">Membrane</keyword>
<keyword evidence="8" id="KW-0547">Nucleotide-binding</keyword>
<dbReference type="InterPro" id="IPR035965">
    <property type="entry name" value="PAS-like_dom_sf"/>
</dbReference>
<dbReference type="NCBIfam" id="TIGR00229">
    <property type="entry name" value="sensory_box"/>
    <property type="match status" value="1"/>
</dbReference>
<keyword evidence="9" id="KW-1185">Reference proteome</keyword>
<dbReference type="RefSeq" id="WP_379860011.1">
    <property type="nucleotide sequence ID" value="NZ_JBHMFC010000010.1"/>
</dbReference>
<sequence>MDFKRVYTSSKTYIILLVVGLALLLFMASMSYRQIMRMQQAADMVAHTLKVYNILSDLSAHYTQADSEVFREKLVDKDSFETVLRAYKSEGANIIESLRVSTQESVSQQSRINSLKVLLNTLYDQLYLLPASGFEGNTEDALQYRHAQAGKINATLYQIRSINKSMLSEEEYLMELRQAKYLSHKHLAPATSLVLAFFALFITFVSFLRIYRNKLRIRQSEGFLKSVLATTDNIVNYYEPIYDAEGSIIDFKIVFANACNRDYLGLDPDEVMDKPLSEVHALYKMNGELDALIACCQDQTKTNFSQQVDVNDEAMWFHVFVTPLATGALVTSRNTTADEKSKKEQFALKQRLEDQNLKLLDNRALLSNIFKSISHVVMHFLSIRDENGEIVDFEILFVNDRIYPITGDNPDDLKNKLVSKAFPTISETVIFNHLVNAIERNKAVEYLVPYTKNGREHWFQCTAIKLGDGVTVTSREVTEEKQKEAQLLSLNDELAVQNSILSDAERIAKIGCFLWYIEKGKVEISDNFYSILGYDVKEFNMTLEKYREFIHYEDLSLYDDRLKEIMETNVHEEHMYRIITKTGEIKHLRTNSQDVIKNGERIMVGVVQDVTENIETEEILRVKNRELLRSNAELESFNRVSSHDLQEPLRKIRLFISRIQDKEGDNFSSTGTEYFNKVKNSVERMQALIDNLLSYSQIDSSQEDFEQLDLNEVLEKVEEDLTARINEVDAKINSDKLPVIEGLVFQMEQLFTNLISNAIKYRDAAETPIIHITYEKIEATKIVEPFIKTHKYYHKLSFIDNGIGFDPEYAEKIFEVFQRLHQKNEYSGTGIGLAICKKIIENHNGYIYAVGRESKGATFVVYLPD</sequence>
<keyword evidence="5" id="KW-0418">Kinase</keyword>
<dbReference type="InterPro" id="IPR036097">
    <property type="entry name" value="HisK_dim/P_sf"/>
</dbReference>
<feature type="transmembrane region" description="Helical" evidence="6">
    <location>
        <begin position="187"/>
        <end position="211"/>
    </location>
</feature>
<keyword evidence="6" id="KW-1133">Transmembrane helix</keyword>
<dbReference type="Pfam" id="PF00512">
    <property type="entry name" value="HisKA"/>
    <property type="match status" value="1"/>
</dbReference>